<reference evidence="3 4" key="2">
    <citation type="submission" date="2017-08" db="EMBL/GenBank/DDBJ databases">
        <authorList>
            <person name="de Groot N.N."/>
        </authorList>
    </citation>
    <scope>NUCLEOTIDE SEQUENCE [LARGE SCALE GENOMIC DNA]</scope>
    <source>
        <strain evidence="3">Orrdi1</strain>
    </source>
</reference>
<dbReference type="Proteomes" id="UP000078558">
    <property type="component" value="Chromosome I"/>
</dbReference>
<dbReference type="Pfam" id="PF13561">
    <property type="entry name" value="adh_short_C2"/>
    <property type="match status" value="1"/>
</dbReference>
<evidence type="ECO:0000313" key="2">
    <source>
        <dbReference type="EMBL" id="SBT24723.1"/>
    </source>
</evidence>
<dbReference type="EMBL" id="LT907988">
    <property type="protein sequence ID" value="SOE50461.1"/>
    <property type="molecule type" value="Genomic_DNA"/>
</dbReference>
<dbReference type="PRINTS" id="PR00081">
    <property type="entry name" value="GDHRDH"/>
</dbReference>
<dbReference type="EMBL" id="FLRC01000011">
    <property type="protein sequence ID" value="SBT24723.1"/>
    <property type="molecule type" value="Genomic_DNA"/>
</dbReference>
<dbReference type="PRINTS" id="PR00080">
    <property type="entry name" value="SDRFAMILY"/>
</dbReference>
<name>A0A1C3JZN8_9BURK</name>
<dbReference type="InterPro" id="IPR020904">
    <property type="entry name" value="Sc_DH/Rdtase_CS"/>
</dbReference>
<proteinExistence type="inferred from homology"/>
<comment type="similarity">
    <text evidence="1">Belongs to the short-chain dehydrogenases/reductases (SDR) family.</text>
</comment>
<dbReference type="RefSeq" id="WP_067751327.1">
    <property type="nucleotide sequence ID" value="NZ_LT907988.1"/>
</dbReference>
<gene>
    <name evidence="2" type="ORF">ODI_02793</name>
    <name evidence="3" type="ORF">ODI_R2720</name>
</gene>
<keyword evidence="4" id="KW-1185">Reference proteome</keyword>
<dbReference type="GO" id="GO:0004316">
    <property type="term" value="F:3-oxoacyl-[acyl-carrier-protein] reductase (NADPH) activity"/>
    <property type="evidence" value="ECO:0007669"/>
    <property type="project" value="UniProtKB-EC"/>
</dbReference>
<dbReference type="PANTHER" id="PTHR42879">
    <property type="entry name" value="3-OXOACYL-(ACYL-CARRIER-PROTEIN) REDUCTASE"/>
    <property type="match status" value="1"/>
</dbReference>
<dbReference type="GO" id="GO:0032787">
    <property type="term" value="P:monocarboxylic acid metabolic process"/>
    <property type="evidence" value="ECO:0007669"/>
    <property type="project" value="UniProtKB-ARBA"/>
</dbReference>
<dbReference type="OrthoDB" id="9786435at2"/>
<dbReference type="FunFam" id="3.40.50.720:FF:000084">
    <property type="entry name" value="Short-chain dehydrogenase reductase"/>
    <property type="match status" value="1"/>
</dbReference>
<dbReference type="AlphaFoldDB" id="A0A1C3JZN8"/>
<evidence type="ECO:0000313" key="4">
    <source>
        <dbReference type="Proteomes" id="UP000078558"/>
    </source>
</evidence>
<reference evidence="2 4" key="1">
    <citation type="submission" date="2016-06" db="EMBL/GenBank/DDBJ databases">
        <authorList>
            <person name="Kjaerup R.B."/>
            <person name="Dalgaard T.S."/>
            <person name="Juul-Madsen H.R."/>
        </authorList>
    </citation>
    <scope>NUCLEOTIDE SEQUENCE [LARGE SCALE GENOMIC DNA]</scope>
    <source>
        <strain evidence="2">Orrdi1</strain>
    </source>
</reference>
<dbReference type="Gene3D" id="3.40.50.720">
    <property type="entry name" value="NAD(P)-binding Rossmann-like Domain"/>
    <property type="match status" value="1"/>
</dbReference>
<dbReference type="SUPFAM" id="SSF51735">
    <property type="entry name" value="NAD(P)-binding Rossmann-fold domains"/>
    <property type="match status" value="1"/>
</dbReference>
<protein>
    <submittedName>
        <fullName evidence="2">3-oxoacyl-[acyl-carrier protein] reductase</fullName>
        <ecNumber evidence="2">1.1.1.100</ecNumber>
    </submittedName>
</protein>
<dbReference type="KEGG" id="odi:ODI_R2720"/>
<dbReference type="InterPro" id="IPR036291">
    <property type="entry name" value="NAD(P)-bd_dom_sf"/>
</dbReference>
<dbReference type="EC" id="1.1.1.100" evidence="2"/>
<dbReference type="PROSITE" id="PS00061">
    <property type="entry name" value="ADH_SHORT"/>
    <property type="match status" value="1"/>
</dbReference>
<dbReference type="InterPro" id="IPR050259">
    <property type="entry name" value="SDR"/>
</dbReference>
<accession>A0A1C3JZN8</accession>
<sequence length="268" mass="27890">MDTQLKGRVALITGASQGIGEAIARALHAEGAKVALLARDESKLAKIAEDLGDRAFAISGDVTSADSLAQAIAAVESALGPIDIAVNNAGGLRSSTGGLFRPFEEVPDADWLETWEFNVLSVVRVVRAAAPKMAARGWGRIINISSESGVQPDAVAIEYASAKSALNILTKGLAKTYADRGVLVNAVSPAYVDTPILRDLLAQQDGAEDLLPDELAAHFMPTFRPNIGVGRPCKPEDVAAAVVFLASEQAGFITGTNLRVDGGSVMAI</sequence>
<evidence type="ECO:0000313" key="3">
    <source>
        <dbReference type="EMBL" id="SOE50461.1"/>
    </source>
</evidence>
<keyword evidence="2" id="KW-0560">Oxidoreductase</keyword>
<organism evidence="2 4">
    <name type="scientific">Orrella dioscoreae</name>
    <dbReference type="NCBI Taxonomy" id="1851544"/>
    <lineage>
        <taxon>Bacteria</taxon>
        <taxon>Pseudomonadati</taxon>
        <taxon>Pseudomonadota</taxon>
        <taxon>Betaproteobacteria</taxon>
        <taxon>Burkholderiales</taxon>
        <taxon>Alcaligenaceae</taxon>
        <taxon>Orrella</taxon>
    </lineage>
</organism>
<dbReference type="InterPro" id="IPR002347">
    <property type="entry name" value="SDR_fam"/>
</dbReference>
<evidence type="ECO:0000256" key="1">
    <source>
        <dbReference type="ARBA" id="ARBA00006484"/>
    </source>
</evidence>
<dbReference type="STRING" id="1851544.ODI_02793"/>